<dbReference type="GO" id="GO:0006281">
    <property type="term" value="P:DNA repair"/>
    <property type="evidence" value="ECO:0007669"/>
    <property type="project" value="TreeGrafter"/>
</dbReference>
<dbReference type="Pfam" id="PF08123">
    <property type="entry name" value="DOT1"/>
    <property type="match status" value="1"/>
</dbReference>
<keyword evidence="16" id="KW-1185">Reference proteome</keyword>
<dbReference type="STRING" id="36022.A0A061APH8"/>
<evidence type="ECO:0000313" key="16">
    <source>
        <dbReference type="Proteomes" id="UP000189513"/>
    </source>
</evidence>
<dbReference type="InterPro" id="IPR025789">
    <property type="entry name" value="DOT1_dom"/>
</dbReference>
<dbReference type="GO" id="GO:0000077">
    <property type="term" value="P:DNA damage checkpoint signaling"/>
    <property type="evidence" value="ECO:0007669"/>
    <property type="project" value="TreeGrafter"/>
</dbReference>
<dbReference type="PANTHER" id="PTHR21451">
    <property type="entry name" value="HISTONE H3 METHYLTRANSFERASE"/>
    <property type="match status" value="1"/>
</dbReference>
<evidence type="ECO:0000256" key="2">
    <source>
        <dbReference type="ARBA" id="ARBA00012190"/>
    </source>
</evidence>
<feature type="region of interest" description="Disordered" evidence="12">
    <location>
        <begin position="739"/>
        <end position="814"/>
    </location>
</feature>
<organism evidence="14">
    <name type="scientific">Cyberlindnera fabianii</name>
    <name type="common">Yeast</name>
    <name type="synonym">Hansenula fabianii</name>
    <dbReference type="NCBI Taxonomy" id="36022"/>
    <lineage>
        <taxon>Eukaryota</taxon>
        <taxon>Fungi</taxon>
        <taxon>Dikarya</taxon>
        <taxon>Ascomycota</taxon>
        <taxon>Saccharomycotina</taxon>
        <taxon>Saccharomycetes</taxon>
        <taxon>Phaffomycetales</taxon>
        <taxon>Phaffomycetaceae</taxon>
        <taxon>Cyberlindnera</taxon>
    </lineage>
</organism>
<reference evidence="16" key="2">
    <citation type="journal article" date="2017" name="Genome Announc.">
        <title>Genome sequences of Cyberlindnera fabianii 65, Pichia kudriavzevii 129, and Saccharomyces cerevisiae 131 isolated from fermented masau fruits in Zimbabwe.</title>
        <authorList>
            <person name="van Rijswijck I.M.H."/>
            <person name="Derks M.F.L."/>
            <person name="Abee T."/>
            <person name="de Ridder D."/>
            <person name="Smid E.J."/>
        </authorList>
    </citation>
    <scope>NUCLEOTIDE SEQUENCE [LARGE SCALE GENOMIC DNA]</scope>
    <source>
        <strain evidence="16">65</strain>
    </source>
</reference>
<evidence type="ECO:0000256" key="8">
    <source>
        <dbReference type="ARBA" id="ARBA00023242"/>
    </source>
</evidence>
<dbReference type="AlphaFoldDB" id="A0A061APH8"/>
<name>A0A061APH8_CYBFA</name>
<evidence type="ECO:0000256" key="11">
    <source>
        <dbReference type="RuleBase" id="RU271113"/>
    </source>
</evidence>
<comment type="activity regulation">
    <text evidence="11">Ubiquitination of histone H2B to form H2BK123ub1 is required for efficient DOT1 methyltransferase activity on histone H3.</text>
</comment>
<comment type="subcellular location">
    <subcellularLocation>
        <location evidence="1 11">Nucleus</location>
    </subcellularLocation>
</comment>
<dbReference type="Gene3D" id="3.40.50.150">
    <property type="entry name" value="Vaccinia Virus protein VP39"/>
    <property type="match status" value="1"/>
</dbReference>
<dbReference type="InterPro" id="IPR029063">
    <property type="entry name" value="SAM-dependent_MTases_sf"/>
</dbReference>
<dbReference type="GO" id="GO:0140956">
    <property type="term" value="F:histone H3K79 trimethyltransferase activity"/>
    <property type="evidence" value="ECO:0007669"/>
    <property type="project" value="UniProtKB-EC"/>
</dbReference>
<feature type="region of interest" description="Disordered" evidence="12">
    <location>
        <begin position="1"/>
        <end position="49"/>
    </location>
</feature>
<reference evidence="15" key="3">
    <citation type="submission" date="2017-01" db="EMBL/GenBank/DDBJ databases">
        <authorList>
            <person name="Mah S.A."/>
            <person name="Swanson W.J."/>
            <person name="Moy G.W."/>
            <person name="Vacquier V.D."/>
        </authorList>
    </citation>
    <scope>NUCLEOTIDE SEQUENCE [LARGE SCALE GENOMIC DNA]</scope>
    <source>
        <strain evidence="15">65</strain>
    </source>
</reference>
<dbReference type="PROSITE" id="PS51569">
    <property type="entry name" value="DOT1"/>
    <property type="match status" value="1"/>
</dbReference>
<reference evidence="14" key="1">
    <citation type="journal article" date="2014" name="Genome Announc.">
        <title>Genome sequence of the yeast Cyberlindnera fabianii (Hansenula fabianii).</title>
        <authorList>
            <person name="Freel K.C."/>
            <person name="Sarilar V."/>
            <person name="Neuveglise C."/>
            <person name="Devillers H."/>
            <person name="Friedrich A."/>
            <person name="Schacherer J."/>
        </authorList>
    </citation>
    <scope>NUCLEOTIDE SEQUENCE</scope>
    <source>
        <strain evidence="14">YJS4271</strain>
    </source>
</reference>
<gene>
    <name evidence="15" type="ORF">BON22_4460</name>
    <name evidence="14" type="ORF">CYFA0S_03e03466g</name>
</gene>
<dbReference type="Gene3D" id="1.10.260.170">
    <property type="match status" value="1"/>
</dbReference>
<comment type="catalytic activity">
    <reaction evidence="10 11">
        <text>L-lysyl(79)-[histone H3] + 3 S-adenosyl-L-methionine = N(6),N(6),N(6)-trimethyl-L-lysyl(79)-[histone H3] + 3 S-adenosyl-L-homocysteine + 3 H(+)</text>
        <dbReference type="Rhea" id="RHEA:60328"/>
        <dbReference type="Rhea" id="RHEA-COMP:15549"/>
        <dbReference type="Rhea" id="RHEA-COMP:15552"/>
        <dbReference type="ChEBI" id="CHEBI:15378"/>
        <dbReference type="ChEBI" id="CHEBI:29969"/>
        <dbReference type="ChEBI" id="CHEBI:57856"/>
        <dbReference type="ChEBI" id="CHEBI:59789"/>
        <dbReference type="ChEBI" id="CHEBI:61961"/>
        <dbReference type="EC" id="2.1.1.360"/>
    </reaction>
</comment>
<dbReference type="EC" id="2.1.1.360" evidence="2 11"/>
<dbReference type="GO" id="GO:0032259">
    <property type="term" value="P:methylation"/>
    <property type="evidence" value="ECO:0007669"/>
    <property type="project" value="UniProtKB-KW"/>
</dbReference>
<feature type="region of interest" description="Disordered" evidence="12">
    <location>
        <begin position="63"/>
        <end position="136"/>
    </location>
</feature>
<dbReference type="EMBL" id="LK052888">
    <property type="protein sequence ID" value="CDR39448.1"/>
    <property type="molecule type" value="Genomic_DNA"/>
</dbReference>
<evidence type="ECO:0000256" key="7">
    <source>
        <dbReference type="ARBA" id="ARBA00022853"/>
    </source>
</evidence>
<keyword evidence="4 11" id="KW-0489">Methyltransferase</keyword>
<keyword evidence="8 11" id="KW-0539">Nucleus</keyword>
<evidence type="ECO:0000256" key="1">
    <source>
        <dbReference type="ARBA" id="ARBA00004123"/>
    </source>
</evidence>
<dbReference type="OMA" id="FHERCAL"/>
<comment type="miscellaneous">
    <text evidence="11">In contrast to other lysine histone methyltransferases, it does not contain a SET domain, suggesting the existence of another mechanism for methylation of lysine residues of histones.</text>
</comment>
<evidence type="ECO:0000256" key="12">
    <source>
        <dbReference type="SAM" id="MobiDB-lite"/>
    </source>
</evidence>
<evidence type="ECO:0000256" key="10">
    <source>
        <dbReference type="ARBA" id="ARBA00047770"/>
    </source>
</evidence>
<dbReference type="GO" id="GO:0005634">
    <property type="term" value="C:nucleus"/>
    <property type="evidence" value="ECO:0007669"/>
    <property type="project" value="UniProtKB-SubCell"/>
</dbReference>
<keyword evidence="5 11" id="KW-0808">Transferase</keyword>
<dbReference type="SUPFAM" id="SSF53335">
    <property type="entry name" value="S-adenosyl-L-methionine-dependent methyltransferases"/>
    <property type="match status" value="1"/>
</dbReference>
<sequence length="840" mass="95022">MALTLPVATASAEARHSVGPPTPERVSPASSTTLNPGPASHTHTNVKHMSPIPIQSNHTIIEQSSSNESSMPAQKRQKVVKGPKSEKETPKKQAPVPRNKLRSSVSTKTLRKVDQKTAVSSSTGASNNEKPEDTGIDYHWATELDRIPTAEEYVKHNFKKVSTDTSDGTVTRRSTRSSKNLFVPPADSALPPEIRSLTQWQGWMYQVADHAVLTQKATMKQVDLNETYEQERIKREKHAEERRLKQIEEAKRKKEEKRLRELEEQAERKRLREEMSKKRALERQNNAKKRAEKLELLSKKKEEEKAESKRMNGKVTPEADDHMVKVRIEKAKPSPVDGFISFLPDLKNDVELPLRADFFVEKIIEGTVDQETTMEFTRASELIRTVASKSKHKRTYKPYRNFSPTELSFPSVVWPKIDESYFMMESLDFYLDPFEEIGRLIEVYGISYIPDSHKLKVYNPDDPFKSMAGRYSKAFFDMKYRQCVKIIKEFQALVAELQSSGEILKHLKQKKTFSRICLHEILNQVYSRAVSPRVNLLKSYKAFSNEVYGELLPKFISKVFDQCGVNSSHRFIDLGSGVGNVVIQAALEYGCESYGVEIMENCSVLAEEQEAVFFDRCKFFGINPGAVKLFGNQSFVGNEVVSDCVSKADVILVNNFLFSPELNRATMNLFLDLKPGTKIISLKKIIPEARYHDLEDDLLSMFLVVKHEFDSGCVSWTDAGGVYYISTFTGQVSEERKQQFNKLHNTRRRENEFLKRSASAQISSSSSSSSTPSHKSSSPGSAYSDAVGSESKNRMEHEVKSESGTPPVSDAVKVETEMPSFSMKYSFGSEVSNVELNPVK</sequence>
<feature type="region of interest" description="Disordered" evidence="12">
    <location>
        <begin position="268"/>
        <end position="314"/>
    </location>
</feature>
<dbReference type="EMBL" id="MPUK01000010">
    <property type="protein sequence ID" value="ONH65544.1"/>
    <property type="molecule type" value="Genomic_DNA"/>
</dbReference>
<comment type="function">
    <text evidence="11">Histone methyltransferase that specifically trimethylates histone H3 to form H3K79me3. This methylation is required for telomere silencing and for the pachytene checkpoint during the meiotic cell cycle by allowing the recruitment of RAD9 to double strand breaks. Nucleosomes are preferred as substrate compared to free histone.</text>
</comment>
<keyword evidence="7 11" id="KW-0156">Chromatin regulator</keyword>
<dbReference type="PANTHER" id="PTHR21451:SF0">
    <property type="entry name" value="HISTONE-LYSINE N-METHYLTRANSFERASE, H3 LYSINE-79 SPECIFIC"/>
    <property type="match status" value="1"/>
</dbReference>
<comment type="similarity">
    <text evidence="11">Belongs to the class I-like SAM-binding methyltransferase superfamily. DOT1 family.</text>
</comment>
<dbReference type="Proteomes" id="UP000189513">
    <property type="component" value="Unassembled WGS sequence"/>
</dbReference>
<feature type="compositionally biased region" description="Basic and acidic residues" evidence="12">
    <location>
        <begin position="791"/>
        <end position="801"/>
    </location>
</feature>
<feature type="compositionally biased region" description="Low complexity" evidence="12">
    <location>
        <begin position="757"/>
        <end position="784"/>
    </location>
</feature>
<feature type="compositionally biased region" description="Polar residues" evidence="12">
    <location>
        <begin position="63"/>
        <end position="72"/>
    </location>
</feature>
<accession>A0A061APH8</accession>
<evidence type="ECO:0000256" key="3">
    <source>
        <dbReference type="ARBA" id="ARBA00020987"/>
    </source>
</evidence>
<feature type="compositionally biased region" description="Polar residues" evidence="12">
    <location>
        <begin position="163"/>
        <end position="180"/>
    </location>
</feature>
<feature type="domain" description="DOT1" evidence="13">
    <location>
        <begin position="408"/>
        <end position="741"/>
    </location>
</feature>
<evidence type="ECO:0000259" key="13">
    <source>
        <dbReference type="PROSITE" id="PS51569"/>
    </source>
</evidence>
<evidence type="ECO:0000256" key="4">
    <source>
        <dbReference type="ARBA" id="ARBA00022603"/>
    </source>
</evidence>
<proteinExistence type="inferred from homology"/>
<keyword evidence="6 11" id="KW-0949">S-adenosyl-L-methionine</keyword>
<evidence type="ECO:0000313" key="15">
    <source>
        <dbReference type="EMBL" id="ONH65544.1"/>
    </source>
</evidence>
<feature type="compositionally biased region" description="Polar residues" evidence="12">
    <location>
        <begin position="117"/>
        <end position="128"/>
    </location>
</feature>
<dbReference type="FunFam" id="3.40.50.150:FF:000033">
    <property type="entry name" value="Histone-lysine N-methyltransferase, H3 lysine-79 specific"/>
    <property type="match status" value="1"/>
</dbReference>
<dbReference type="VEuPathDB" id="FungiDB:BON22_4460"/>
<evidence type="ECO:0000256" key="6">
    <source>
        <dbReference type="ARBA" id="ARBA00022691"/>
    </source>
</evidence>
<feature type="compositionally biased region" description="Basic and acidic residues" evidence="12">
    <location>
        <begin position="292"/>
        <end position="310"/>
    </location>
</feature>
<evidence type="ECO:0000256" key="5">
    <source>
        <dbReference type="ARBA" id="ARBA00022679"/>
    </source>
</evidence>
<protein>
    <recommendedName>
        <fullName evidence="3 11">Histone-lysine N-methyltransferase, H3 lysine-79 specific</fullName>
        <ecNumber evidence="2 11">2.1.1.360</ecNumber>
    </recommendedName>
    <alternativeName>
        <fullName evidence="9 11">Histone H3-K79 methyltransferase</fullName>
    </alternativeName>
</protein>
<dbReference type="OrthoDB" id="443402at2759"/>
<evidence type="ECO:0000313" key="14">
    <source>
        <dbReference type="EMBL" id="CDR39448.1"/>
    </source>
</evidence>
<feature type="region of interest" description="Disordered" evidence="12">
    <location>
        <begin position="163"/>
        <end position="184"/>
    </location>
</feature>
<dbReference type="InterPro" id="IPR030445">
    <property type="entry name" value="H3-K79_meTrfase"/>
</dbReference>
<dbReference type="CDD" id="cd02440">
    <property type="entry name" value="AdoMet_MTases"/>
    <property type="match status" value="1"/>
</dbReference>
<feature type="compositionally biased region" description="Basic and acidic residues" evidence="12">
    <location>
        <begin position="268"/>
        <end position="282"/>
    </location>
</feature>
<evidence type="ECO:0000256" key="9">
    <source>
        <dbReference type="ARBA" id="ARBA00029821"/>
    </source>
</evidence>